<keyword evidence="3" id="KW-1185">Reference proteome</keyword>
<evidence type="ECO:0000313" key="2">
    <source>
        <dbReference type="EMBL" id="QGJ92115.1"/>
    </source>
</evidence>
<protein>
    <submittedName>
        <fullName evidence="2">Scaffolding protein</fullName>
    </submittedName>
</protein>
<dbReference type="EMBL" id="MN586015">
    <property type="protein sequence ID" value="QGJ92115.1"/>
    <property type="molecule type" value="Genomic_DNA"/>
</dbReference>
<feature type="compositionally biased region" description="Basic and acidic residues" evidence="1">
    <location>
        <begin position="42"/>
        <end position="53"/>
    </location>
</feature>
<feature type="region of interest" description="Disordered" evidence="1">
    <location>
        <begin position="128"/>
        <end position="167"/>
    </location>
</feature>
<name>A0A649VJ18_9CAUD</name>
<evidence type="ECO:0000256" key="1">
    <source>
        <dbReference type="SAM" id="MobiDB-lite"/>
    </source>
</evidence>
<organism evidence="2 3">
    <name type="scientific">Gordonia phage Lauer</name>
    <dbReference type="NCBI Taxonomy" id="2656538"/>
    <lineage>
        <taxon>Viruses</taxon>
        <taxon>Duplodnaviria</taxon>
        <taxon>Heunggongvirae</taxon>
        <taxon>Uroviricota</taxon>
        <taxon>Caudoviricetes</taxon>
        <taxon>Ponsvirus</taxon>
        <taxon>Ponsvirus lauer</taxon>
    </lineage>
</organism>
<accession>A0A649VJ18</accession>
<dbReference type="RefSeq" id="YP_010663213.1">
    <property type="nucleotide sequence ID" value="NC_070894.1"/>
</dbReference>
<reference evidence="2 3" key="1">
    <citation type="submission" date="2019-10" db="EMBL/GenBank/DDBJ databases">
        <authorList>
            <person name="Johnson B.J."/>
            <person name="Garlena R.A."/>
            <person name="Russell D.A."/>
            <person name="Pope W.H."/>
            <person name="Jacobs-Sera D."/>
            <person name="Hatfull G.F."/>
        </authorList>
    </citation>
    <scope>NUCLEOTIDE SEQUENCE [LARGE SCALE GENOMIC DNA]</scope>
</reference>
<gene>
    <name evidence="2" type="primary">6</name>
    <name evidence="2" type="ORF">PBI_LAUER_6</name>
</gene>
<dbReference type="GeneID" id="77939233"/>
<evidence type="ECO:0000313" key="3">
    <source>
        <dbReference type="Proteomes" id="UP000426952"/>
    </source>
</evidence>
<feature type="region of interest" description="Disordered" evidence="1">
    <location>
        <begin position="1"/>
        <end position="90"/>
    </location>
</feature>
<feature type="compositionally biased region" description="Basic and acidic residues" evidence="1">
    <location>
        <begin position="18"/>
        <end position="30"/>
    </location>
</feature>
<dbReference type="KEGG" id="vg:77939233"/>
<sequence>MESQSFRVARGYGNNPPRWKERKMADKNDNDEQLGEAGIRALRAEREDNKNLRSENATLKQQLAEAEQQRDANLTRATTAEGRVKELETEKEIDGIKADVSKTTGVPLTLLKGATKEEIEAHAEELKPFVTNGPRPPKPDHIQGQNLDGAATTDKDTEALSILGFGD</sequence>
<proteinExistence type="predicted"/>
<dbReference type="Proteomes" id="UP000426952">
    <property type="component" value="Segment"/>
</dbReference>